<feature type="transmembrane region" description="Helical" evidence="1">
    <location>
        <begin position="102"/>
        <end position="121"/>
    </location>
</feature>
<reference evidence="3" key="1">
    <citation type="submission" date="2020-09" db="EMBL/GenBank/DDBJ databases">
        <title>Bacillus faecalis sp. nov., a moderately halophilic bacterium isolated from cow faeces.</title>
        <authorList>
            <person name="Jiang L."/>
            <person name="Lee J."/>
        </authorList>
    </citation>
    <scope>NUCLEOTIDE SEQUENCE</scope>
    <source>
        <strain evidence="3">AGMB 02131</strain>
    </source>
</reference>
<keyword evidence="4" id="KW-1185">Reference proteome</keyword>
<dbReference type="InterPro" id="IPR051158">
    <property type="entry name" value="Metallophosphoesterase_sf"/>
</dbReference>
<gene>
    <name evidence="3" type="ORF">IEO70_04995</name>
</gene>
<evidence type="ECO:0000313" key="4">
    <source>
        <dbReference type="Proteomes" id="UP000602076"/>
    </source>
</evidence>
<dbReference type="CDD" id="cd07385">
    <property type="entry name" value="MPP_YkuE_C"/>
    <property type="match status" value="1"/>
</dbReference>
<dbReference type="RefSeq" id="WP_190997263.1">
    <property type="nucleotide sequence ID" value="NZ_JACXSI010000009.1"/>
</dbReference>
<evidence type="ECO:0000259" key="2">
    <source>
        <dbReference type="Pfam" id="PF00149"/>
    </source>
</evidence>
<dbReference type="AlphaFoldDB" id="A0A927CTT9"/>
<dbReference type="InterPro" id="IPR029052">
    <property type="entry name" value="Metallo-depent_PP-like"/>
</dbReference>
<feature type="transmembrane region" description="Helical" evidence="1">
    <location>
        <begin position="39"/>
        <end position="56"/>
    </location>
</feature>
<keyword evidence="1" id="KW-1133">Transmembrane helix</keyword>
<dbReference type="PANTHER" id="PTHR31302">
    <property type="entry name" value="TRANSMEMBRANE PROTEIN WITH METALLOPHOSPHOESTERASE DOMAIN-RELATED"/>
    <property type="match status" value="1"/>
</dbReference>
<evidence type="ECO:0000313" key="3">
    <source>
        <dbReference type="EMBL" id="MBD3107717.1"/>
    </source>
</evidence>
<dbReference type="EMBL" id="JACXSI010000009">
    <property type="protein sequence ID" value="MBD3107717.1"/>
    <property type="molecule type" value="Genomic_DNA"/>
</dbReference>
<accession>A0A927CTT9</accession>
<dbReference type="Gene3D" id="3.60.21.10">
    <property type="match status" value="1"/>
</dbReference>
<dbReference type="SUPFAM" id="SSF56300">
    <property type="entry name" value="Metallo-dependent phosphatases"/>
    <property type="match status" value="1"/>
</dbReference>
<feature type="transmembrane region" description="Helical" evidence="1">
    <location>
        <begin position="6"/>
        <end position="30"/>
    </location>
</feature>
<proteinExistence type="predicted"/>
<organism evidence="3 4">
    <name type="scientific">Peribacillus faecalis</name>
    <dbReference type="NCBI Taxonomy" id="2772559"/>
    <lineage>
        <taxon>Bacteria</taxon>
        <taxon>Bacillati</taxon>
        <taxon>Bacillota</taxon>
        <taxon>Bacilli</taxon>
        <taxon>Bacillales</taxon>
        <taxon>Bacillaceae</taxon>
        <taxon>Peribacillus</taxon>
    </lineage>
</organism>
<protein>
    <submittedName>
        <fullName evidence="3">Metallophosphoesterase</fullName>
    </submittedName>
</protein>
<evidence type="ECO:0000256" key="1">
    <source>
        <dbReference type="SAM" id="Phobius"/>
    </source>
</evidence>
<keyword evidence="1" id="KW-0812">Transmembrane</keyword>
<keyword evidence="1" id="KW-0472">Membrane</keyword>
<comment type="caution">
    <text evidence="3">The sequence shown here is derived from an EMBL/GenBank/DDBJ whole genome shotgun (WGS) entry which is preliminary data.</text>
</comment>
<dbReference type="PANTHER" id="PTHR31302:SF0">
    <property type="entry name" value="TRANSMEMBRANE PROTEIN WITH METALLOPHOSPHOESTERASE DOMAIN"/>
    <property type="match status" value="1"/>
</dbReference>
<dbReference type="InterPro" id="IPR004843">
    <property type="entry name" value="Calcineurin-like_PHP"/>
</dbReference>
<name>A0A927CTT9_9BACI</name>
<dbReference type="Proteomes" id="UP000602076">
    <property type="component" value="Unassembled WGS sequence"/>
</dbReference>
<feature type="transmembrane region" description="Helical" evidence="1">
    <location>
        <begin position="68"/>
        <end position="90"/>
    </location>
</feature>
<dbReference type="Pfam" id="PF00149">
    <property type="entry name" value="Metallophos"/>
    <property type="match status" value="1"/>
</dbReference>
<feature type="domain" description="Calcineurin-like phosphoesterase" evidence="2">
    <location>
        <begin position="144"/>
        <end position="304"/>
    </location>
</feature>
<dbReference type="GO" id="GO:0016787">
    <property type="term" value="F:hydrolase activity"/>
    <property type="evidence" value="ECO:0007669"/>
    <property type="project" value="InterPro"/>
</dbReference>
<sequence>MPIWLSYIVVLTIFNAVVFYIGFTTGKWFFHSKTTFKKIYLIIFILLANVLMFGTMSESVYLRAGSAYWMAFFYVLFLTVPILHILIFFSRYSKIKRIQAEKWAAIITILMVVVVFVYGTYNAYTPIVRSHEVNVKKENTNNLNIVMVADTHFGLLSGKGHAENMVEEINKLKPDLVLIPGDIVDDSINQYVEQGMTEVLAKIDSVYGVYASLGNHDLGDINELIKTLEKSNVNVLYDESVEVADAIMLIGRKDRTDQDRLPLSKLTENIDQTKPVLLLDHQPYELDIAKNEGIDLMVSGHTHRGQLAPFHLFTERIYENDWGYLKKGKLHSIVTSGYGFWGPPIRTSSQSEIVQIQLNY</sequence>